<organism evidence="2 3">
    <name type="scientific">Brachyspira hampsonii</name>
    <dbReference type="NCBI Taxonomy" id="1287055"/>
    <lineage>
        <taxon>Bacteria</taxon>
        <taxon>Pseudomonadati</taxon>
        <taxon>Spirochaetota</taxon>
        <taxon>Spirochaetia</taxon>
        <taxon>Brachyspirales</taxon>
        <taxon>Brachyspiraceae</taxon>
        <taxon>Brachyspira</taxon>
    </lineage>
</organism>
<sequence length="511" mass="57589">MFNRNSIVVMIIFSLIITSCGSYFNPRYYYNKNKTSSGANTNESLPDDVVIEDEIIPEGEDPFKKGDWNDIGYNGFNGNEIKDWFLKVSFDNSNVPIYEFYKDNSKSWYNSDPSIVEYSFDASGDGNKAQGITITPMTVYKYEFKNPLVTIDSAYNQSDRMNRFLFYRIKGSAKVASIGVDLNNYLIAVDTHSKLVFAYAKITKTASAPVVGTPYPVEFKAVELFESKKKFYEYDPIGIVHADGKVTLYAEYQNEMRLNSTGYFPSIHDENRPIASYQGAGTSPYFNKNAADNKKEMKLTFTSIELRNIDSKSANRNAITGNVGWFGKVFNYALFGYDMKLDFYSSSSELHSFASFTSLNPSKIDQALKVNVGSTGSMSITSKEHSLLYDENDDITISMAVNLTKYDERSGDVLYEVHYPYAYSENDKIKIELKYNKGNNTFELASITDEYGNRVQSKTSNLTVNANSEAEISMTIDGMDGPNNEDNCGNGATGLNNQIELKIKFKFENIK</sequence>
<dbReference type="KEGG" id="bhp:BHAMNSH16_13775"/>
<reference evidence="2 3" key="1">
    <citation type="submission" date="2017-02" db="EMBL/GenBank/DDBJ databases">
        <title>Complete genome sequence of Brachyspira hampsonii genomovar I strain NSH-16 (ATCC BAA-2463).</title>
        <authorList>
            <person name="Mirajkar N.S."/>
            <person name="Gebhart C.J."/>
        </authorList>
    </citation>
    <scope>NUCLEOTIDE SEQUENCE [LARGE SCALE GENOMIC DNA]</scope>
    <source>
        <strain evidence="2 3">NSH-16</strain>
    </source>
</reference>
<dbReference type="PROSITE" id="PS51257">
    <property type="entry name" value="PROKAR_LIPOPROTEIN"/>
    <property type="match status" value="1"/>
</dbReference>
<evidence type="ECO:0000256" key="1">
    <source>
        <dbReference type="SAM" id="Phobius"/>
    </source>
</evidence>
<accession>A0AAC9TWJ0</accession>
<dbReference type="AlphaFoldDB" id="A0AAC9TWJ0"/>
<feature type="transmembrane region" description="Helical" evidence="1">
    <location>
        <begin position="6"/>
        <end position="24"/>
    </location>
</feature>
<name>A0AAC9TWJ0_9SPIR</name>
<evidence type="ECO:0008006" key="4">
    <source>
        <dbReference type="Google" id="ProtNLM"/>
    </source>
</evidence>
<evidence type="ECO:0000313" key="3">
    <source>
        <dbReference type="Proteomes" id="UP000264880"/>
    </source>
</evidence>
<dbReference type="Proteomes" id="UP000264880">
    <property type="component" value="Chromosome"/>
</dbReference>
<proteinExistence type="predicted"/>
<evidence type="ECO:0000313" key="2">
    <source>
        <dbReference type="EMBL" id="ASJ22654.1"/>
    </source>
</evidence>
<protein>
    <recommendedName>
        <fullName evidence="4">Lipoprotein</fullName>
    </recommendedName>
</protein>
<keyword evidence="1" id="KW-1133">Transmembrane helix</keyword>
<gene>
    <name evidence="2" type="ORF">BHAMNSH16_13775</name>
</gene>
<dbReference type="RefSeq" id="WP_008732258.1">
    <property type="nucleotide sequence ID" value="NZ_CP019914.1"/>
</dbReference>
<keyword evidence="1" id="KW-0472">Membrane</keyword>
<keyword evidence="3" id="KW-1185">Reference proteome</keyword>
<dbReference type="EMBL" id="CP019914">
    <property type="protein sequence ID" value="ASJ22654.1"/>
    <property type="molecule type" value="Genomic_DNA"/>
</dbReference>
<keyword evidence="1" id="KW-0812">Transmembrane</keyword>